<name>A0A7W8MAL4_9BURK</name>
<dbReference type="RefSeq" id="WP_183970145.1">
    <property type="nucleotide sequence ID" value="NZ_BAABEW010000020.1"/>
</dbReference>
<dbReference type="EMBL" id="JACHGB010000007">
    <property type="protein sequence ID" value="MBB5273475.1"/>
    <property type="molecule type" value="Genomic_DNA"/>
</dbReference>
<dbReference type="Pfam" id="PF03652">
    <property type="entry name" value="RuvX"/>
    <property type="match status" value="1"/>
</dbReference>
<dbReference type="InterPro" id="IPR005227">
    <property type="entry name" value="YqgF"/>
</dbReference>
<dbReference type="InterPro" id="IPR012337">
    <property type="entry name" value="RNaseH-like_sf"/>
</dbReference>
<evidence type="ECO:0000256" key="3">
    <source>
        <dbReference type="ARBA" id="ARBA00022722"/>
    </source>
</evidence>
<dbReference type="InterPro" id="IPR037027">
    <property type="entry name" value="YqgF/RNaseH-like_dom_sf"/>
</dbReference>
<evidence type="ECO:0000313" key="8">
    <source>
        <dbReference type="Proteomes" id="UP000532440"/>
    </source>
</evidence>
<reference evidence="7 8" key="1">
    <citation type="submission" date="2020-08" db="EMBL/GenBank/DDBJ databases">
        <title>Genomic Encyclopedia of Type Strains, Phase IV (KMG-IV): sequencing the most valuable type-strain genomes for metagenomic binning, comparative biology and taxonomic classification.</title>
        <authorList>
            <person name="Goeker M."/>
        </authorList>
    </citation>
    <scope>NUCLEOTIDE SEQUENCE [LARGE SCALE GENOMIC DNA]</scope>
    <source>
        <strain evidence="7 8">DSM 29781</strain>
    </source>
</reference>
<dbReference type="GO" id="GO:0000967">
    <property type="term" value="P:rRNA 5'-end processing"/>
    <property type="evidence" value="ECO:0007669"/>
    <property type="project" value="UniProtKB-UniRule"/>
</dbReference>
<dbReference type="Gene3D" id="3.30.420.140">
    <property type="entry name" value="YqgF/RNase H-like domain"/>
    <property type="match status" value="1"/>
</dbReference>
<evidence type="ECO:0000256" key="5">
    <source>
        <dbReference type="HAMAP-Rule" id="MF_00651"/>
    </source>
</evidence>
<evidence type="ECO:0000256" key="2">
    <source>
        <dbReference type="ARBA" id="ARBA00022517"/>
    </source>
</evidence>
<accession>A0A7W8MAL4</accession>
<feature type="domain" description="YqgF/RNase H-like" evidence="6">
    <location>
        <begin position="5"/>
        <end position="110"/>
    </location>
</feature>
<dbReference type="SMART" id="SM00732">
    <property type="entry name" value="YqgFc"/>
    <property type="match status" value="1"/>
</dbReference>
<organism evidence="7 8">
    <name type="scientific">Quisquiliibacterium transsilvanicum</name>
    <dbReference type="NCBI Taxonomy" id="1549638"/>
    <lineage>
        <taxon>Bacteria</taxon>
        <taxon>Pseudomonadati</taxon>
        <taxon>Pseudomonadota</taxon>
        <taxon>Betaproteobacteria</taxon>
        <taxon>Burkholderiales</taxon>
        <taxon>Burkholderiaceae</taxon>
        <taxon>Quisquiliibacterium</taxon>
    </lineage>
</organism>
<dbReference type="GO" id="GO:0005829">
    <property type="term" value="C:cytosol"/>
    <property type="evidence" value="ECO:0007669"/>
    <property type="project" value="TreeGrafter"/>
</dbReference>
<protein>
    <recommendedName>
        <fullName evidence="5">Putative pre-16S rRNA nuclease</fullName>
        <ecNumber evidence="5">3.1.-.-</ecNumber>
    </recommendedName>
</protein>
<keyword evidence="4 5" id="KW-0378">Hydrolase</keyword>
<dbReference type="SUPFAM" id="SSF53098">
    <property type="entry name" value="Ribonuclease H-like"/>
    <property type="match status" value="1"/>
</dbReference>
<evidence type="ECO:0000256" key="1">
    <source>
        <dbReference type="ARBA" id="ARBA00022490"/>
    </source>
</evidence>
<dbReference type="EC" id="3.1.-.-" evidence="5"/>
<keyword evidence="3 5" id="KW-0540">Nuclease</keyword>
<keyword evidence="8" id="KW-1185">Reference proteome</keyword>
<comment type="subcellular location">
    <subcellularLocation>
        <location evidence="5">Cytoplasm</location>
    </subcellularLocation>
</comment>
<dbReference type="CDD" id="cd16964">
    <property type="entry name" value="YqgF"/>
    <property type="match status" value="1"/>
</dbReference>
<keyword evidence="1 5" id="KW-0963">Cytoplasm</keyword>
<dbReference type="Proteomes" id="UP000532440">
    <property type="component" value="Unassembled WGS sequence"/>
</dbReference>
<gene>
    <name evidence="7" type="ORF">HNQ70_003505</name>
</gene>
<dbReference type="AlphaFoldDB" id="A0A7W8MAL4"/>
<dbReference type="NCBIfam" id="TIGR00250">
    <property type="entry name" value="RNAse_H_YqgF"/>
    <property type="match status" value="1"/>
</dbReference>
<sequence length="139" mass="15475">MTRDETVLCFDFGERRIGVAVGNALIGSARPLALIEEPVNDRRFARIGKLIEEWLPQRLVVGRPGDGTVDGAEPALAASVARCERFARQLHGRFRLPVDFVDERWSTLEAQQGLARGEPDDAEAAAIILRQYFDERSQA</sequence>
<dbReference type="GO" id="GO:0016788">
    <property type="term" value="F:hydrolase activity, acting on ester bonds"/>
    <property type="evidence" value="ECO:0007669"/>
    <property type="project" value="UniProtKB-UniRule"/>
</dbReference>
<dbReference type="InterPro" id="IPR006641">
    <property type="entry name" value="YqgF/RNaseH-like_dom"/>
</dbReference>
<evidence type="ECO:0000256" key="4">
    <source>
        <dbReference type="ARBA" id="ARBA00022801"/>
    </source>
</evidence>
<dbReference type="PANTHER" id="PTHR33317">
    <property type="entry name" value="POLYNUCLEOTIDYL TRANSFERASE, RIBONUCLEASE H-LIKE SUPERFAMILY PROTEIN"/>
    <property type="match status" value="1"/>
</dbReference>
<keyword evidence="2 5" id="KW-0690">Ribosome biogenesis</keyword>
<dbReference type="HAMAP" id="MF_00651">
    <property type="entry name" value="Nuclease_YqgF"/>
    <property type="match status" value="1"/>
</dbReference>
<comment type="caution">
    <text evidence="7">The sequence shown here is derived from an EMBL/GenBank/DDBJ whole genome shotgun (WGS) entry which is preliminary data.</text>
</comment>
<dbReference type="PANTHER" id="PTHR33317:SF4">
    <property type="entry name" value="POLYNUCLEOTIDYL TRANSFERASE, RIBONUCLEASE H-LIKE SUPERFAMILY PROTEIN"/>
    <property type="match status" value="1"/>
</dbReference>
<evidence type="ECO:0000259" key="6">
    <source>
        <dbReference type="SMART" id="SM00732"/>
    </source>
</evidence>
<comment type="similarity">
    <text evidence="5">Belongs to the YqgF HJR family.</text>
</comment>
<evidence type="ECO:0000313" key="7">
    <source>
        <dbReference type="EMBL" id="MBB5273475.1"/>
    </source>
</evidence>
<proteinExistence type="inferred from homology"/>
<comment type="function">
    <text evidence="5">Could be a nuclease involved in processing of the 5'-end of pre-16S rRNA.</text>
</comment>
<dbReference type="GO" id="GO:0004518">
    <property type="term" value="F:nuclease activity"/>
    <property type="evidence" value="ECO:0007669"/>
    <property type="project" value="UniProtKB-KW"/>
</dbReference>